<dbReference type="PANTHER" id="PTHR34396:SF27">
    <property type="entry name" value="OS08G0208700 PROTEIN"/>
    <property type="match status" value="1"/>
</dbReference>
<evidence type="ECO:0000256" key="4">
    <source>
        <dbReference type="PROSITE-ProRule" id="PRU00027"/>
    </source>
</evidence>
<evidence type="ECO:0000256" key="2">
    <source>
        <dbReference type="ARBA" id="ARBA00022771"/>
    </source>
</evidence>
<sequence length="143" mass="16033">MESNTPLQISGSIPINPMPPIPDELMQPSNTTLGVSPAPEPESEPVVHKKKNNKTSPAWEHYTMMKKEDGVTDRNDKAICNYCRISINCDPKKNGTTALTSHLKSCRKSPLYEVHDKRQRTLAFKEKEDGEAIGSLEDIAAWW</sequence>
<dbReference type="GO" id="GO:0006357">
    <property type="term" value="P:regulation of transcription by RNA polymerase II"/>
    <property type="evidence" value="ECO:0007669"/>
    <property type="project" value="TreeGrafter"/>
</dbReference>
<dbReference type="InterPro" id="IPR036236">
    <property type="entry name" value="Znf_C2H2_sf"/>
</dbReference>
<reference evidence="7 8" key="1">
    <citation type="journal article" date="2023" name="G3 (Bethesda)">
        <title>A chromosome-length genome assembly and annotation of blackberry (Rubus argutus, cv. 'Hillquist').</title>
        <authorList>
            <person name="Bruna T."/>
            <person name="Aryal R."/>
            <person name="Dudchenko O."/>
            <person name="Sargent D.J."/>
            <person name="Mead D."/>
            <person name="Buti M."/>
            <person name="Cavallini A."/>
            <person name="Hytonen T."/>
            <person name="Andres J."/>
            <person name="Pham M."/>
            <person name="Weisz D."/>
            <person name="Mascagni F."/>
            <person name="Usai G."/>
            <person name="Natali L."/>
            <person name="Bassil N."/>
            <person name="Fernandez G.E."/>
            <person name="Lomsadze A."/>
            <person name="Armour M."/>
            <person name="Olukolu B."/>
            <person name="Poorten T."/>
            <person name="Britton C."/>
            <person name="Davik J."/>
            <person name="Ashrafi H."/>
            <person name="Aiden E.L."/>
            <person name="Borodovsky M."/>
            <person name="Worthington M."/>
        </authorList>
    </citation>
    <scope>NUCLEOTIDE SEQUENCE [LARGE SCALE GENOMIC DNA]</scope>
    <source>
        <strain evidence="7">PI 553951</strain>
    </source>
</reference>
<dbReference type="Proteomes" id="UP001457282">
    <property type="component" value="Unassembled WGS sequence"/>
</dbReference>
<organism evidence="7 8">
    <name type="scientific">Rubus argutus</name>
    <name type="common">Southern blackberry</name>
    <dbReference type="NCBI Taxonomy" id="59490"/>
    <lineage>
        <taxon>Eukaryota</taxon>
        <taxon>Viridiplantae</taxon>
        <taxon>Streptophyta</taxon>
        <taxon>Embryophyta</taxon>
        <taxon>Tracheophyta</taxon>
        <taxon>Spermatophyta</taxon>
        <taxon>Magnoliopsida</taxon>
        <taxon>eudicotyledons</taxon>
        <taxon>Gunneridae</taxon>
        <taxon>Pentapetalae</taxon>
        <taxon>rosids</taxon>
        <taxon>fabids</taxon>
        <taxon>Rosales</taxon>
        <taxon>Rosaceae</taxon>
        <taxon>Rosoideae</taxon>
        <taxon>Rosoideae incertae sedis</taxon>
        <taxon>Rubus</taxon>
    </lineage>
</organism>
<keyword evidence="3" id="KW-0862">Zinc</keyword>
<keyword evidence="1" id="KW-0479">Metal-binding</keyword>
<keyword evidence="2 4" id="KW-0863">Zinc-finger</keyword>
<evidence type="ECO:0000256" key="3">
    <source>
        <dbReference type="ARBA" id="ARBA00022833"/>
    </source>
</evidence>
<dbReference type="InterPro" id="IPR053031">
    <property type="entry name" value="Cuticle_assoc_protein"/>
</dbReference>
<protein>
    <recommendedName>
        <fullName evidence="6">BED-type domain-containing protein</fullName>
    </recommendedName>
</protein>
<gene>
    <name evidence="7" type="ORF">M0R45_004972</name>
</gene>
<feature type="compositionally biased region" description="Polar residues" evidence="5">
    <location>
        <begin position="1"/>
        <end position="13"/>
    </location>
</feature>
<feature type="domain" description="BED-type" evidence="6">
    <location>
        <begin position="53"/>
        <end position="122"/>
    </location>
</feature>
<dbReference type="GO" id="GO:1990837">
    <property type="term" value="F:sequence-specific double-stranded DNA binding"/>
    <property type="evidence" value="ECO:0007669"/>
    <property type="project" value="TreeGrafter"/>
</dbReference>
<dbReference type="SMART" id="SM00614">
    <property type="entry name" value="ZnF_BED"/>
    <property type="match status" value="1"/>
</dbReference>
<proteinExistence type="predicted"/>
<evidence type="ECO:0000313" key="7">
    <source>
        <dbReference type="EMBL" id="KAK9949453.1"/>
    </source>
</evidence>
<comment type="caution">
    <text evidence="7">The sequence shown here is derived from an EMBL/GenBank/DDBJ whole genome shotgun (WGS) entry which is preliminary data.</text>
</comment>
<dbReference type="PROSITE" id="PS50808">
    <property type="entry name" value="ZF_BED"/>
    <property type="match status" value="1"/>
</dbReference>
<name>A0AAW1YLD6_RUBAR</name>
<dbReference type="GO" id="GO:0008270">
    <property type="term" value="F:zinc ion binding"/>
    <property type="evidence" value="ECO:0007669"/>
    <property type="project" value="UniProtKB-KW"/>
</dbReference>
<dbReference type="AlphaFoldDB" id="A0AAW1YLD6"/>
<dbReference type="SUPFAM" id="SSF57667">
    <property type="entry name" value="beta-beta-alpha zinc fingers"/>
    <property type="match status" value="1"/>
</dbReference>
<evidence type="ECO:0000256" key="1">
    <source>
        <dbReference type="ARBA" id="ARBA00022723"/>
    </source>
</evidence>
<evidence type="ECO:0000256" key="5">
    <source>
        <dbReference type="SAM" id="MobiDB-lite"/>
    </source>
</evidence>
<dbReference type="InterPro" id="IPR003656">
    <property type="entry name" value="Znf_BED"/>
</dbReference>
<feature type="region of interest" description="Disordered" evidence="5">
    <location>
        <begin position="1"/>
        <end position="57"/>
    </location>
</feature>
<evidence type="ECO:0000259" key="6">
    <source>
        <dbReference type="PROSITE" id="PS50808"/>
    </source>
</evidence>
<dbReference type="GO" id="GO:0005634">
    <property type="term" value="C:nucleus"/>
    <property type="evidence" value="ECO:0007669"/>
    <property type="project" value="TreeGrafter"/>
</dbReference>
<accession>A0AAW1YLD6</accession>
<dbReference type="Pfam" id="PF02892">
    <property type="entry name" value="zf-BED"/>
    <property type="match status" value="1"/>
</dbReference>
<dbReference type="EMBL" id="JBEDUW010000001">
    <property type="protein sequence ID" value="KAK9949453.1"/>
    <property type="molecule type" value="Genomic_DNA"/>
</dbReference>
<keyword evidence="8" id="KW-1185">Reference proteome</keyword>
<dbReference type="PANTHER" id="PTHR34396">
    <property type="entry name" value="OS03G0264950 PROTEIN-RELATED"/>
    <property type="match status" value="1"/>
</dbReference>
<evidence type="ECO:0000313" key="8">
    <source>
        <dbReference type="Proteomes" id="UP001457282"/>
    </source>
</evidence>